<dbReference type="GO" id="GO:0071770">
    <property type="term" value="P:DIM/DIP cell wall layer assembly"/>
    <property type="evidence" value="ECO:0007669"/>
    <property type="project" value="TreeGrafter"/>
</dbReference>
<dbReference type="RefSeq" id="WP_221185577.1">
    <property type="nucleotide sequence ID" value="NZ_JACHVQ010000002.1"/>
</dbReference>
<evidence type="ECO:0000313" key="5">
    <source>
        <dbReference type="Proteomes" id="UP000559182"/>
    </source>
</evidence>
<evidence type="ECO:0000313" key="4">
    <source>
        <dbReference type="EMBL" id="MBB2893402.1"/>
    </source>
</evidence>
<dbReference type="GO" id="GO:0008168">
    <property type="term" value="F:methyltransferase activity"/>
    <property type="evidence" value="ECO:0007669"/>
    <property type="project" value="UniProtKB-KW"/>
</dbReference>
<comment type="caution">
    <text evidence="4">The sequence shown here is derived from an EMBL/GenBank/DDBJ whole genome shotgun (WGS) entry which is preliminary data.</text>
</comment>
<keyword evidence="5" id="KW-1185">Reference proteome</keyword>
<feature type="region of interest" description="Disordered" evidence="3">
    <location>
        <begin position="199"/>
        <end position="222"/>
    </location>
</feature>
<dbReference type="GO" id="GO:0032259">
    <property type="term" value="P:methylation"/>
    <property type="evidence" value="ECO:0007669"/>
    <property type="project" value="UniProtKB-KW"/>
</dbReference>
<evidence type="ECO:0000256" key="1">
    <source>
        <dbReference type="ARBA" id="ARBA00022603"/>
    </source>
</evidence>
<dbReference type="EMBL" id="JACHVQ010000002">
    <property type="protein sequence ID" value="MBB2893402.1"/>
    <property type="molecule type" value="Genomic_DNA"/>
</dbReference>
<organism evidence="4 5">
    <name type="scientific">Flexivirga oryzae</name>
    <dbReference type="NCBI Taxonomy" id="1794944"/>
    <lineage>
        <taxon>Bacteria</taxon>
        <taxon>Bacillati</taxon>
        <taxon>Actinomycetota</taxon>
        <taxon>Actinomycetes</taxon>
        <taxon>Micrococcales</taxon>
        <taxon>Dermacoccaceae</taxon>
        <taxon>Flexivirga</taxon>
    </lineage>
</organism>
<dbReference type="Proteomes" id="UP000559182">
    <property type="component" value="Unassembled WGS sequence"/>
</dbReference>
<dbReference type="PANTHER" id="PTHR40048:SF1">
    <property type="entry name" value="RHAMNOSYL O-METHYLTRANSFERASE"/>
    <property type="match status" value="1"/>
</dbReference>
<proteinExistence type="predicted"/>
<dbReference type="Pfam" id="PF13578">
    <property type="entry name" value="Methyltransf_24"/>
    <property type="match status" value="1"/>
</dbReference>
<dbReference type="SUPFAM" id="SSF53335">
    <property type="entry name" value="S-adenosyl-L-methionine-dependent methyltransferases"/>
    <property type="match status" value="1"/>
</dbReference>
<sequence>MPVPVEVAEVVAATTGFMPVEEGEALYDTALTARPGTWLEIGTYCGKSTLLLGAAARFAAAKLVTVDHHHGSEENQPGWEWHDTSLVDPRTGRLDTLPHFRPVLDSLADVASAVVGTTEVVATWWNSSLELLFLDGNHTEETAQHDYRAFAQHLVPGGLLLVHDVFPDPADGGQAPWHVVQAAVADGFTEIAQHGSLRVLTAPHSPTGSENAEVPGSGRRDF</sequence>
<gene>
    <name evidence="4" type="ORF">FHU39_003420</name>
</gene>
<evidence type="ECO:0000256" key="2">
    <source>
        <dbReference type="ARBA" id="ARBA00022679"/>
    </source>
</evidence>
<keyword evidence="1 4" id="KW-0489">Methyltransferase</keyword>
<dbReference type="AlphaFoldDB" id="A0A839NG00"/>
<keyword evidence="2 4" id="KW-0808">Transferase</keyword>
<protein>
    <submittedName>
        <fullName evidence="4">Putative O-methyltransferase YrrM</fullName>
    </submittedName>
</protein>
<name>A0A839NG00_9MICO</name>
<dbReference type="GO" id="GO:0005886">
    <property type="term" value="C:plasma membrane"/>
    <property type="evidence" value="ECO:0007669"/>
    <property type="project" value="TreeGrafter"/>
</dbReference>
<accession>A0A839NG00</accession>
<dbReference type="InterPro" id="IPR029063">
    <property type="entry name" value="SAM-dependent_MTases_sf"/>
</dbReference>
<dbReference type="Gene3D" id="3.40.50.150">
    <property type="entry name" value="Vaccinia Virus protein VP39"/>
    <property type="match status" value="1"/>
</dbReference>
<dbReference type="PANTHER" id="PTHR40048">
    <property type="entry name" value="RHAMNOSYL O-METHYLTRANSFERASE"/>
    <property type="match status" value="1"/>
</dbReference>
<reference evidence="4 5" key="1">
    <citation type="submission" date="2020-08" db="EMBL/GenBank/DDBJ databases">
        <title>Sequencing the genomes of 1000 actinobacteria strains.</title>
        <authorList>
            <person name="Klenk H.-P."/>
        </authorList>
    </citation>
    <scope>NUCLEOTIDE SEQUENCE [LARGE SCALE GENOMIC DNA]</scope>
    <source>
        <strain evidence="4 5">DSM 105369</strain>
    </source>
</reference>
<evidence type="ECO:0000256" key="3">
    <source>
        <dbReference type="SAM" id="MobiDB-lite"/>
    </source>
</evidence>